<gene>
    <name evidence="1" type="ORF">LCMAC201_02340</name>
</gene>
<proteinExistence type="predicted"/>
<protein>
    <submittedName>
        <fullName evidence="1">Uncharacterized protein</fullName>
    </submittedName>
</protein>
<evidence type="ECO:0000313" key="1">
    <source>
        <dbReference type="EMBL" id="QBK87324.1"/>
    </source>
</evidence>
<sequence>MCFHPNDTTAEYRGVCKKCKEVTTDKWVEVPDGNHQLTMIHELTNEAKEWWKNVEENIPNWTSFRSDGKTSTFSKYLYDENHKHIDTKKFIINAPPDKCFIDD</sequence>
<name>A0A481YXM8_9VIRU</name>
<dbReference type="EMBL" id="MK500348">
    <property type="protein sequence ID" value="QBK87324.1"/>
    <property type="molecule type" value="Genomic_DNA"/>
</dbReference>
<accession>A0A481YXM8</accession>
<reference evidence="1" key="1">
    <citation type="journal article" date="2019" name="MBio">
        <title>Virus Genomes from Deep Sea Sediments Expand the Ocean Megavirome and Support Independent Origins of Viral Gigantism.</title>
        <authorList>
            <person name="Backstrom D."/>
            <person name="Yutin N."/>
            <person name="Jorgensen S.L."/>
            <person name="Dharamshi J."/>
            <person name="Homa F."/>
            <person name="Zaremba-Niedwiedzka K."/>
            <person name="Spang A."/>
            <person name="Wolf Y.I."/>
            <person name="Koonin E.V."/>
            <person name="Ettema T.J."/>
        </authorList>
    </citation>
    <scope>NUCLEOTIDE SEQUENCE</scope>
</reference>
<organism evidence="1">
    <name type="scientific">Marseillevirus LCMAC201</name>
    <dbReference type="NCBI Taxonomy" id="2506605"/>
    <lineage>
        <taxon>Viruses</taxon>
        <taxon>Varidnaviria</taxon>
        <taxon>Bamfordvirae</taxon>
        <taxon>Nucleocytoviricota</taxon>
        <taxon>Megaviricetes</taxon>
        <taxon>Pimascovirales</taxon>
        <taxon>Pimascovirales incertae sedis</taxon>
        <taxon>Marseilleviridae</taxon>
    </lineage>
</organism>